<feature type="domain" description="RDD" evidence="6">
    <location>
        <begin position="2"/>
        <end position="134"/>
    </location>
</feature>
<feature type="transmembrane region" description="Helical" evidence="5">
    <location>
        <begin position="92"/>
        <end position="118"/>
    </location>
</feature>
<evidence type="ECO:0000256" key="3">
    <source>
        <dbReference type="ARBA" id="ARBA00022989"/>
    </source>
</evidence>
<evidence type="ECO:0000256" key="1">
    <source>
        <dbReference type="ARBA" id="ARBA00004141"/>
    </source>
</evidence>
<feature type="transmembrane region" description="Helical" evidence="5">
    <location>
        <begin position="5"/>
        <end position="24"/>
    </location>
</feature>
<keyword evidence="4 5" id="KW-0472">Membrane</keyword>
<evidence type="ECO:0000256" key="4">
    <source>
        <dbReference type="ARBA" id="ARBA00023136"/>
    </source>
</evidence>
<feature type="transmembrane region" description="Helical" evidence="5">
    <location>
        <begin position="30"/>
        <end position="51"/>
    </location>
</feature>
<evidence type="ECO:0000256" key="2">
    <source>
        <dbReference type="ARBA" id="ARBA00022692"/>
    </source>
</evidence>
<name>A0ABR8Z322_9MICO</name>
<evidence type="ECO:0000313" key="7">
    <source>
        <dbReference type="EMBL" id="MBD8062742.1"/>
    </source>
</evidence>
<protein>
    <submittedName>
        <fullName evidence="7">RDD family protein</fullName>
    </submittedName>
</protein>
<dbReference type="Proteomes" id="UP000661894">
    <property type="component" value="Unassembled WGS sequence"/>
</dbReference>
<reference evidence="7 8" key="1">
    <citation type="submission" date="2020-08" db="EMBL/GenBank/DDBJ databases">
        <title>A Genomic Blueprint of the Chicken Gut Microbiome.</title>
        <authorList>
            <person name="Gilroy R."/>
            <person name="Ravi A."/>
            <person name="Getino M."/>
            <person name="Pursley I."/>
            <person name="Horton D.L."/>
            <person name="Alikhan N.-F."/>
            <person name="Baker D."/>
            <person name="Gharbi K."/>
            <person name="Hall N."/>
            <person name="Watson M."/>
            <person name="Adriaenssens E.M."/>
            <person name="Foster-Nyarko E."/>
            <person name="Jarju S."/>
            <person name="Secka A."/>
            <person name="Antonio M."/>
            <person name="Oren A."/>
            <person name="Chaudhuri R."/>
            <person name="La Ragione R.M."/>
            <person name="Hildebrand F."/>
            <person name="Pallen M.J."/>
        </authorList>
    </citation>
    <scope>NUCLEOTIDE SEQUENCE [LARGE SCALE GENOMIC DNA]</scope>
    <source>
        <strain evidence="7 8">Sa1BUA1</strain>
    </source>
</reference>
<accession>A0ABR8Z322</accession>
<dbReference type="InterPro" id="IPR010432">
    <property type="entry name" value="RDD"/>
</dbReference>
<evidence type="ECO:0000259" key="6">
    <source>
        <dbReference type="Pfam" id="PF06271"/>
    </source>
</evidence>
<dbReference type="Pfam" id="PF06271">
    <property type="entry name" value="RDD"/>
    <property type="match status" value="1"/>
</dbReference>
<keyword evidence="2 5" id="KW-0812">Transmembrane</keyword>
<proteinExistence type="predicted"/>
<sequence>MLIGIVNGIIGWILGASAYTSILTTGRVDYGTLALVTVVTTAITVAYFVLLESSRGQTLGKMLLRIRTVGAGGGNPTTAEALKRNAWTAIGILGVVPMLGWIGNLLSLAAVIAIMVTISGNTATRQGWHDNFAGGTRVVRTD</sequence>
<evidence type="ECO:0000256" key="5">
    <source>
        <dbReference type="SAM" id="Phobius"/>
    </source>
</evidence>
<evidence type="ECO:0000313" key="8">
    <source>
        <dbReference type="Proteomes" id="UP000661894"/>
    </source>
</evidence>
<gene>
    <name evidence="7" type="ORF">H9624_10430</name>
</gene>
<organism evidence="7 8">
    <name type="scientific">Oceanitalea stevensii</name>
    <dbReference type="NCBI Taxonomy" id="2763072"/>
    <lineage>
        <taxon>Bacteria</taxon>
        <taxon>Bacillati</taxon>
        <taxon>Actinomycetota</taxon>
        <taxon>Actinomycetes</taxon>
        <taxon>Micrococcales</taxon>
        <taxon>Bogoriellaceae</taxon>
        <taxon>Georgenia</taxon>
    </lineage>
</organism>
<keyword evidence="8" id="KW-1185">Reference proteome</keyword>
<comment type="subcellular location">
    <subcellularLocation>
        <location evidence="1">Membrane</location>
        <topology evidence="1">Multi-pass membrane protein</topology>
    </subcellularLocation>
</comment>
<dbReference type="EMBL" id="JACSPO010000005">
    <property type="protein sequence ID" value="MBD8062742.1"/>
    <property type="molecule type" value="Genomic_DNA"/>
</dbReference>
<keyword evidence="3 5" id="KW-1133">Transmembrane helix</keyword>
<comment type="caution">
    <text evidence="7">The sequence shown here is derived from an EMBL/GenBank/DDBJ whole genome shotgun (WGS) entry which is preliminary data.</text>
</comment>